<organism evidence="2 3">
    <name type="scientific">Agromyces albus</name>
    <dbReference type="NCBI Taxonomy" id="205332"/>
    <lineage>
        <taxon>Bacteria</taxon>
        <taxon>Bacillati</taxon>
        <taxon>Actinomycetota</taxon>
        <taxon>Actinomycetes</taxon>
        <taxon>Micrococcales</taxon>
        <taxon>Microbacteriaceae</taxon>
        <taxon>Agromyces</taxon>
    </lineage>
</organism>
<name>A0A4Q2L3H2_9MICO</name>
<dbReference type="AlphaFoldDB" id="A0A4Q2L3H2"/>
<dbReference type="EMBL" id="SDPN01000013">
    <property type="protein sequence ID" value="RXZ70973.1"/>
    <property type="molecule type" value="Genomic_DNA"/>
</dbReference>
<evidence type="ECO:0000313" key="2">
    <source>
        <dbReference type="EMBL" id="RXZ70973.1"/>
    </source>
</evidence>
<evidence type="ECO:0000313" key="3">
    <source>
        <dbReference type="Proteomes" id="UP000293865"/>
    </source>
</evidence>
<comment type="caution">
    <text evidence="2">The sequence shown here is derived from an EMBL/GenBank/DDBJ whole genome shotgun (WGS) entry which is preliminary data.</text>
</comment>
<keyword evidence="3" id="KW-1185">Reference proteome</keyword>
<dbReference type="Gene3D" id="2.115.10.10">
    <property type="entry name" value="Tachylectin 2"/>
    <property type="match status" value="1"/>
</dbReference>
<accession>A0A4Q2L3H2</accession>
<sequence>MLGSLGAAIICATTILPSQSEQAQAVSANPQVLAQTLMNARAQGRFDSISFGVVSQIIAPVARGESPAAGCRLDVRVFQILVLTLNEYGSLFISDLLRSCPGVLQDPPCPTSYTSPHCSDPGRAVDFVRVGGTRITGGTGSIPFLRFLDSIVPWGTQAGQSGCGSSISLEYITSRFADSCDHLHLAIPTTGVVRDATTRESDLAKLAIGSADFNGDGRSDVFRIVPTGTLSYYQGNGQGSWLSPAGISIGSSWDAMGKVIAPGDFSGDGASDVIGITTDGAMRLYPGNGAGSWANAGGTVIGSGWNAFTSVFSPGDFNGDGGADIIGVRPDGTMLLYSGNGSGGWTSPAGQVIGSGWDVFTKLLSPGDFSGDAKPDVLAVTAAGSLRIYTGDGSGSWAEPLGIVIGSEWDQFINLTSPGDFTGDGATDILGVTDDGVLRLYRGNGAGGWGTHSGEQIGTGWH</sequence>
<reference evidence="2 3" key="1">
    <citation type="submission" date="2019-01" db="EMBL/GenBank/DDBJ databases">
        <title>Agromyces.</title>
        <authorList>
            <person name="Li J."/>
        </authorList>
    </citation>
    <scope>NUCLEOTIDE SEQUENCE [LARGE SCALE GENOMIC DNA]</scope>
    <source>
        <strain evidence="2 3">DSM 15934</strain>
    </source>
</reference>
<gene>
    <name evidence="2" type="ORF">ESP51_09060</name>
</gene>
<protein>
    <submittedName>
        <fullName evidence="2">Uncharacterized protein</fullName>
    </submittedName>
</protein>
<dbReference type="Pfam" id="PF13517">
    <property type="entry name" value="FG-GAP_3"/>
    <property type="match status" value="2"/>
</dbReference>
<dbReference type="OrthoDB" id="9779955at2"/>
<dbReference type="InterPro" id="IPR013517">
    <property type="entry name" value="FG-GAP"/>
</dbReference>
<dbReference type="Proteomes" id="UP000293865">
    <property type="component" value="Unassembled WGS sequence"/>
</dbReference>
<keyword evidence="1" id="KW-0732">Signal</keyword>
<dbReference type="PANTHER" id="PTHR46580">
    <property type="entry name" value="SENSOR KINASE-RELATED"/>
    <property type="match status" value="1"/>
</dbReference>
<dbReference type="SUPFAM" id="SSF69318">
    <property type="entry name" value="Integrin alpha N-terminal domain"/>
    <property type="match status" value="1"/>
</dbReference>
<dbReference type="InterPro" id="IPR028994">
    <property type="entry name" value="Integrin_alpha_N"/>
</dbReference>
<evidence type="ECO:0000256" key="1">
    <source>
        <dbReference type="ARBA" id="ARBA00022729"/>
    </source>
</evidence>
<proteinExistence type="predicted"/>